<accession>A0ABS5TNX6</accession>
<proteinExistence type="predicted"/>
<comment type="caution">
    <text evidence="1">The sequence shown here is derived from an EMBL/GenBank/DDBJ whole genome shotgun (WGS) entry which is preliminary data.</text>
</comment>
<sequence>MTRDRKASGSPERTDERLVRLSVNLNTETTEALEDLIAETDSTATEVMRRAIGALKFLSDAQRRGARVLIEEDGVVHEVVFLT</sequence>
<protein>
    <recommendedName>
        <fullName evidence="3">Ribbon-helix-helix protein CopG domain-containing protein</fullName>
    </recommendedName>
</protein>
<dbReference type="Proteomes" id="UP001197247">
    <property type="component" value="Unassembled WGS sequence"/>
</dbReference>
<dbReference type="EMBL" id="JAHBAY010000013">
    <property type="protein sequence ID" value="MBT0772804.1"/>
    <property type="molecule type" value="Genomic_DNA"/>
</dbReference>
<dbReference type="CDD" id="cd22235">
    <property type="entry name" value="RHH_CopG_archaea"/>
    <property type="match status" value="1"/>
</dbReference>
<keyword evidence="2" id="KW-1185">Reference proteome</keyword>
<name>A0ABS5TNX6_9ACTN</name>
<evidence type="ECO:0000313" key="2">
    <source>
        <dbReference type="Proteomes" id="UP001197247"/>
    </source>
</evidence>
<dbReference type="RefSeq" id="WP_214159337.1">
    <property type="nucleotide sequence ID" value="NZ_JAHBAY010000013.1"/>
</dbReference>
<organism evidence="1 2">
    <name type="scientific">Kineosporia corallincola</name>
    <dbReference type="NCBI Taxonomy" id="2835133"/>
    <lineage>
        <taxon>Bacteria</taxon>
        <taxon>Bacillati</taxon>
        <taxon>Actinomycetota</taxon>
        <taxon>Actinomycetes</taxon>
        <taxon>Kineosporiales</taxon>
        <taxon>Kineosporiaceae</taxon>
        <taxon>Kineosporia</taxon>
    </lineage>
</organism>
<evidence type="ECO:0008006" key="3">
    <source>
        <dbReference type="Google" id="ProtNLM"/>
    </source>
</evidence>
<reference evidence="1 2" key="1">
    <citation type="submission" date="2021-05" db="EMBL/GenBank/DDBJ databases">
        <title>Kineosporia and Streptomyces sp. nov. two new marine actinobacteria isolated from Coral.</title>
        <authorList>
            <person name="Buangrab K."/>
            <person name="Sutthacheep M."/>
            <person name="Yeemin T."/>
            <person name="Harunari E."/>
            <person name="Igarashi Y."/>
            <person name="Kanchanasin P."/>
            <person name="Tanasupawat S."/>
            <person name="Phongsopitanun W."/>
        </authorList>
    </citation>
    <scope>NUCLEOTIDE SEQUENCE [LARGE SCALE GENOMIC DNA]</scope>
    <source>
        <strain evidence="1 2">J2-2</strain>
    </source>
</reference>
<evidence type="ECO:0000313" key="1">
    <source>
        <dbReference type="EMBL" id="MBT0772804.1"/>
    </source>
</evidence>
<gene>
    <name evidence="1" type="ORF">KIH74_27930</name>
</gene>